<keyword evidence="6" id="KW-0472">Membrane</keyword>
<dbReference type="GO" id="GO:1990281">
    <property type="term" value="C:efflux pump complex"/>
    <property type="evidence" value="ECO:0007669"/>
    <property type="project" value="TreeGrafter"/>
</dbReference>
<sequence>MKMTTPLIKRNNPFNLKNITLAFLLIFSIGNGRAQEVYDLTRCVATGLEQNFSVKVARNQQEVAENNHTRGNAGFLPTVTTTNRLGGNLTSTTQKMNDGSENNSRGVYNTTGSAALELNMTLFNGFNVQTTWQKLNELKQKGALNTQMSMENLVAQIVAEYYYYIQQLNYQNNMEYAVSLSRERARIDEDRYLLGASSKLELLQSIVYLNEDSSRLARQNESILESEVRLKKLMSLENLEEKIKLADTSIVFNSELVYAELLNSTLDLNTSLQIAKKNHVISELDYKIIASRAYPYLNLSSNYNYGYRGYGTGNISDYGELALSSQQTNTLNYGLTLGMNIFDGFNRRREKSNALIEVENQQYRFQQVEQEIKADLLTVYYAYENNLRLVQLEEENLNVARENLEIALERYRLGALSGLELREVQKSLLDAEERLISVKYQTKLAEISLLQIAGKIMDYA</sequence>
<dbReference type="EMBL" id="FQUM01000006">
    <property type="protein sequence ID" value="SHF51283.1"/>
    <property type="molecule type" value="Genomic_DNA"/>
</dbReference>
<dbReference type="AlphaFoldDB" id="A0A1M5C958"/>
<dbReference type="SUPFAM" id="SSF56954">
    <property type="entry name" value="Outer membrane efflux proteins (OEP)"/>
    <property type="match status" value="1"/>
</dbReference>
<proteinExistence type="inferred from homology"/>
<dbReference type="PANTHER" id="PTHR30026:SF20">
    <property type="entry name" value="OUTER MEMBRANE PROTEIN TOLC"/>
    <property type="match status" value="1"/>
</dbReference>
<gene>
    <name evidence="8" type="ORF">SAMN05444274_1067</name>
</gene>
<dbReference type="InterPro" id="IPR003423">
    <property type="entry name" value="OMP_efflux"/>
</dbReference>
<comment type="similarity">
    <text evidence="2">Belongs to the outer membrane factor (OMF) (TC 1.B.17) family.</text>
</comment>
<evidence type="ECO:0000256" key="5">
    <source>
        <dbReference type="ARBA" id="ARBA00022692"/>
    </source>
</evidence>
<dbReference type="Gene3D" id="1.20.1600.10">
    <property type="entry name" value="Outer membrane efflux proteins (OEP)"/>
    <property type="match status" value="1"/>
</dbReference>
<organism evidence="8 9">
    <name type="scientific">Mariniphaga anaerophila</name>
    <dbReference type="NCBI Taxonomy" id="1484053"/>
    <lineage>
        <taxon>Bacteria</taxon>
        <taxon>Pseudomonadati</taxon>
        <taxon>Bacteroidota</taxon>
        <taxon>Bacteroidia</taxon>
        <taxon>Marinilabiliales</taxon>
        <taxon>Prolixibacteraceae</taxon>
        <taxon>Mariniphaga</taxon>
    </lineage>
</organism>
<name>A0A1M5C958_9BACT</name>
<evidence type="ECO:0000313" key="9">
    <source>
        <dbReference type="Proteomes" id="UP000184164"/>
    </source>
</evidence>
<dbReference type="InterPro" id="IPR051906">
    <property type="entry name" value="TolC-like"/>
</dbReference>
<keyword evidence="5" id="KW-0812">Transmembrane</keyword>
<dbReference type="STRING" id="1484053.SAMN05444274_1067"/>
<keyword evidence="3" id="KW-0813">Transport</keyword>
<dbReference type="Pfam" id="PF02321">
    <property type="entry name" value="OEP"/>
    <property type="match status" value="1"/>
</dbReference>
<dbReference type="GO" id="GO:0015562">
    <property type="term" value="F:efflux transmembrane transporter activity"/>
    <property type="evidence" value="ECO:0007669"/>
    <property type="project" value="InterPro"/>
</dbReference>
<keyword evidence="9" id="KW-1185">Reference proteome</keyword>
<keyword evidence="7" id="KW-0998">Cell outer membrane</keyword>
<dbReference type="PANTHER" id="PTHR30026">
    <property type="entry name" value="OUTER MEMBRANE PROTEIN TOLC"/>
    <property type="match status" value="1"/>
</dbReference>
<evidence type="ECO:0000256" key="1">
    <source>
        <dbReference type="ARBA" id="ARBA00004442"/>
    </source>
</evidence>
<protein>
    <submittedName>
        <fullName evidence="8">Outer membrane protein TolC</fullName>
    </submittedName>
</protein>
<dbReference type="Proteomes" id="UP000184164">
    <property type="component" value="Unassembled WGS sequence"/>
</dbReference>
<dbReference type="GO" id="GO:0009279">
    <property type="term" value="C:cell outer membrane"/>
    <property type="evidence" value="ECO:0007669"/>
    <property type="project" value="UniProtKB-SubCell"/>
</dbReference>
<accession>A0A1M5C958</accession>
<keyword evidence="4" id="KW-1134">Transmembrane beta strand</keyword>
<evidence type="ECO:0000256" key="4">
    <source>
        <dbReference type="ARBA" id="ARBA00022452"/>
    </source>
</evidence>
<evidence type="ECO:0000256" key="6">
    <source>
        <dbReference type="ARBA" id="ARBA00023136"/>
    </source>
</evidence>
<dbReference type="GO" id="GO:0015288">
    <property type="term" value="F:porin activity"/>
    <property type="evidence" value="ECO:0007669"/>
    <property type="project" value="TreeGrafter"/>
</dbReference>
<comment type="subcellular location">
    <subcellularLocation>
        <location evidence="1">Cell outer membrane</location>
    </subcellularLocation>
</comment>
<reference evidence="8 9" key="1">
    <citation type="submission" date="2016-11" db="EMBL/GenBank/DDBJ databases">
        <authorList>
            <person name="Jaros S."/>
            <person name="Januszkiewicz K."/>
            <person name="Wedrychowicz H."/>
        </authorList>
    </citation>
    <scope>NUCLEOTIDE SEQUENCE [LARGE SCALE GENOMIC DNA]</scope>
    <source>
        <strain evidence="8 9">DSM 26910</strain>
    </source>
</reference>
<evidence type="ECO:0000256" key="2">
    <source>
        <dbReference type="ARBA" id="ARBA00007613"/>
    </source>
</evidence>
<evidence type="ECO:0000313" key="8">
    <source>
        <dbReference type="EMBL" id="SHF51283.1"/>
    </source>
</evidence>
<dbReference type="OrthoDB" id="9771205at2"/>
<evidence type="ECO:0000256" key="7">
    <source>
        <dbReference type="ARBA" id="ARBA00023237"/>
    </source>
</evidence>
<evidence type="ECO:0000256" key="3">
    <source>
        <dbReference type="ARBA" id="ARBA00022448"/>
    </source>
</evidence>